<gene>
    <name evidence="1" type="ORF">C2845_PM13G18990</name>
</gene>
<protein>
    <submittedName>
        <fullName evidence="1">AT-rich interactive domain-containing protein 4-like isoform X2</fullName>
    </submittedName>
</protein>
<dbReference type="AlphaFoldDB" id="A0A3L6RK35"/>
<dbReference type="STRING" id="4540.A0A3L6RK35"/>
<dbReference type="InterPro" id="IPR042293">
    <property type="entry name" value="ARID4"/>
</dbReference>
<name>A0A3L6RK35_PANMI</name>
<organism evidence="1 2">
    <name type="scientific">Panicum miliaceum</name>
    <name type="common">Proso millet</name>
    <name type="synonym">Broomcorn millet</name>
    <dbReference type="NCBI Taxonomy" id="4540"/>
    <lineage>
        <taxon>Eukaryota</taxon>
        <taxon>Viridiplantae</taxon>
        <taxon>Streptophyta</taxon>
        <taxon>Embryophyta</taxon>
        <taxon>Tracheophyta</taxon>
        <taxon>Spermatophyta</taxon>
        <taxon>Magnoliopsida</taxon>
        <taxon>Liliopsida</taxon>
        <taxon>Poales</taxon>
        <taxon>Poaceae</taxon>
        <taxon>PACMAD clade</taxon>
        <taxon>Panicoideae</taxon>
        <taxon>Panicodae</taxon>
        <taxon>Paniceae</taxon>
        <taxon>Panicinae</taxon>
        <taxon>Panicum</taxon>
        <taxon>Panicum sect. Panicum</taxon>
    </lineage>
</organism>
<sequence>MSQIQSTSQQNCVLLAVQCGRFAEKQQTLARLAPEPKRVRPSYPFPELVSSGRLEVHTLINPSVEQFREAQQVVQPNLLYLQGQQLENEEIGSLVWGDTDLSDPQTFSSLISQPFPTIVYLEVPIGEKLAQSLHSKASHFRQALMSVIQRYHHHKYIIGLCHFFISHLTFGYSGCSSCSNTWDAFQLAHASFRLYCVRNNFVQSVKLGPRLLGDAPKINIIPAGNDVDEEEGCSEAFLAIKIYDEDVNMKFLVCGVPCTLDACLLAALEDGLNALLNVEIRGSKLQNRVRAEAHSISLSSATALPLQAETLSHGVVTMRCDITTCSSSHVSLLVSGSAQTCFDDQLLESHIKNEIIKSQLVRALSNGDDNKSSSAEPLPSMCLACGASTFEVWMTLPKWAAQE</sequence>
<dbReference type="PANTHER" id="PTHR46694">
    <property type="entry name" value="AT-RICH INTERACTIVE DOMAIN-CONTAINING PROTEIN 4"/>
    <property type="match status" value="1"/>
</dbReference>
<dbReference type="EMBL" id="PQIB02000008">
    <property type="protein sequence ID" value="RLN04095.1"/>
    <property type="molecule type" value="Genomic_DNA"/>
</dbReference>
<keyword evidence="2" id="KW-1185">Reference proteome</keyword>
<evidence type="ECO:0000313" key="2">
    <source>
        <dbReference type="Proteomes" id="UP000275267"/>
    </source>
</evidence>
<dbReference type="Proteomes" id="UP000275267">
    <property type="component" value="Unassembled WGS sequence"/>
</dbReference>
<dbReference type="PANTHER" id="PTHR46694:SF1">
    <property type="entry name" value="AT-RICH INTERACTIVE DOMAIN-CONTAINING PROTEIN 4"/>
    <property type="match status" value="1"/>
</dbReference>
<proteinExistence type="predicted"/>
<comment type="caution">
    <text evidence="1">The sequence shown here is derived from an EMBL/GenBank/DDBJ whole genome shotgun (WGS) entry which is preliminary data.</text>
</comment>
<dbReference type="OrthoDB" id="673775at2759"/>
<reference evidence="2" key="1">
    <citation type="journal article" date="2019" name="Nat. Commun.">
        <title>The genome of broomcorn millet.</title>
        <authorList>
            <person name="Zou C."/>
            <person name="Miki D."/>
            <person name="Li D."/>
            <person name="Tang Q."/>
            <person name="Xiao L."/>
            <person name="Rajput S."/>
            <person name="Deng P."/>
            <person name="Jia W."/>
            <person name="Huang R."/>
            <person name="Zhang M."/>
            <person name="Sun Y."/>
            <person name="Hu J."/>
            <person name="Fu X."/>
            <person name="Schnable P.S."/>
            <person name="Li F."/>
            <person name="Zhang H."/>
            <person name="Feng B."/>
            <person name="Zhu X."/>
            <person name="Liu R."/>
            <person name="Schnable J.C."/>
            <person name="Zhu J.-K."/>
            <person name="Zhang H."/>
        </authorList>
    </citation>
    <scope>NUCLEOTIDE SEQUENCE [LARGE SCALE GENOMIC DNA]</scope>
</reference>
<accession>A0A3L6RK35</accession>
<evidence type="ECO:0000313" key="1">
    <source>
        <dbReference type="EMBL" id="RLN04095.1"/>
    </source>
</evidence>